<protein>
    <recommendedName>
        <fullName evidence="5">DUF2846 domain-containing protein</fullName>
    </recommendedName>
</protein>
<dbReference type="RefSeq" id="WP_145909746.1">
    <property type="nucleotide sequence ID" value="NZ_BAAAMZ010000001.1"/>
</dbReference>
<feature type="transmembrane region" description="Helical" evidence="2">
    <location>
        <begin position="172"/>
        <end position="196"/>
    </location>
</feature>
<accession>A0A561TTW8</accession>
<organism evidence="3 4">
    <name type="scientific">Kitasatospora viridis</name>
    <dbReference type="NCBI Taxonomy" id="281105"/>
    <lineage>
        <taxon>Bacteria</taxon>
        <taxon>Bacillati</taxon>
        <taxon>Actinomycetota</taxon>
        <taxon>Actinomycetes</taxon>
        <taxon>Kitasatosporales</taxon>
        <taxon>Streptomycetaceae</taxon>
        <taxon>Kitasatospora</taxon>
    </lineage>
</organism>
<keyword evidence="4" id="KW-1185">Reference proteome</keyword>
<dbReference type="OrthoDB" id="5194128at2"/>
<feature type="transmembrane region" description="Helical" evidence="2">
    <location>
        <begin position="149"/>
        <end position="166"/>
    </location>
</feature>
<reference evidence="3 4" key="1">
    <citation type="submission" date="2019-06" db="EMBL/GenBank/DDBJ databases">
        <title>Sequencing the genomes of 1000 actinobacteria strains.</title>
        <authorList>
            <person name="Klenk H.-P."/>
        </authorList>
    </citation>
    <scope>NUCLEOTIDE SEQUENCE [LARGE SCALE GENOMIC DNA]</scope>
    <source>
        <strain evidence="3 4">DSM 44826</strain>
    </source>
</reference>
<name>A0A561TTW8_9ACTN</name>
<evidence type="ECO:0000313" key="3">
    <source>
        <dbReference type="EMBL" id="TWF90556.1"/>
    </source>
</evidence>
<evidence type="ECO:0008006" key="5">
    <source>
        <dbReference type="Google" id="ProtNLM"/>
    </source>
</evidence>
<dbReference type="Proteomes" id="UP000317940">
    <property type="component" value="Unassembled WGS sequence"/>
</dbReference>
<evidence type="ECO:0000256" key="2">
    <source>
        <dbReference type="SAM" id="Phobius"/>
    </source>
</evidence>
<gene>
    <name evidence="3" type="ORF">FHX73_13603</name>
</gene>
<sequence length="206" mass="21524">MDAQNRSADGARTPGGSGGAGRPVPPPSSVIVLARAVGGSRDRYRRYQVLMDGQPAGTIGHGETRRFEVPPGAHRLQLAVGQCTSRTLASATAPGEVSCYVCGPSRRLARNVFATVADLTTRRNDYIALERTAEPVVASRAARTADRAANWRNGAVLAMVAGLLWTKTGVAATAGGVLLLLGAAVGGVAVFVEWVVARETPNHRGW</sequence>
<evidence type="ECO:0000256" key="1">
    <source>
        <dbReference type="SAM" id="MobiDB-lite"/>
    </source>
</evidence>
<keyword evidence="2" id="KW-1133">Transmembrane helix</keyword>
<evidence type="ECO:0000313" key="4">
    <source>
        <dbReference type="Proteomes" id="UP000317940"/>
    </source>
</evidence>
<dbReference type="AlphaFoldDB" id="A0A561TTW8"/>
<proteinExistence type="predicted"/>
<keyword evidence="2" id="KW-0472">Membrane</keyword>
<feature type="region of interest" description="Disordered" evidence="1">
    <location>
        <begin position="1"/>
        <end position="28"/>
    </location>
</feature>
<comment type="caution">
    <text evidence="3">The sequence shown here is derived from an EMBL/GenBank/DDBJ whole genome shotgun (WGS) entry which is preliminary data.</text>
</comment>
<dbReference type="EMBL" id="VIWT01000003">
    <property type="protein sequence ID" value="TWF90556.1"/>
    <property type="molecule type" value="Genomic_DNA"/>
</dbReference>
<keyword evidence="2" id="KW-0812">Transmembrane</keyword>